<keyword evidence="1" id="KW-0472">Membrane</keyword>
<keyword evidence="1" id="KW-0812">Transmembrane</keyword>
<keyword evidence="3" id="KW-1185">Reference proteome</keyword>
<protein>
    <submittedName>
        <fullName evidence="2">Uncharacterized protein</fullName>
    </submittedName>
</protein>
<organism evidence="2 3">
    <name type="scientific">Methylobacterium isbiliense</name>
    <dbReference type="NCBI Taxonomy" id="315478"/>
    <lineage>
        <taxon>Bacteria</taxon>
        <taxon>Pseudomonadati</taxon>
        <taxon>Pseudomonadota</taxon>
        <taxon>Alphaproteobacteria</taxon>
        <taxon>Hyphomicrobiales</taxon>
        <taxon>Methylobacteriaceae</taxon>
        <taxon>Methylobacterium</taxon>
    </lineage>
</organism>
<reference evidence="2" key="1">
    <citation type="journal article" date="2021" name="Front. Microbiol.">
        <title>Comprehensive Comparative Genomics and Phenotyping of Methylobacterium Species.</title>
        <authorList>
            <person name="Alessa O."/>
            <person name="Ogura Y."/>
            <person name="Fujitani Y."/>
            <person name="Takami H."/>
            <person name="Hayashi T."/>
            <person name="Sahin N."/>
            <person name="Tani A."/>
        </authorList>
    </citation>
    <scope>NUCLEOTIDE SEQUENCE</scope>
    <source>
        <strain evidence="2">DSM 17168</strain>
    </source>
</reference>
<gene>
    <name evidence="2" type="ORF">GMJLKIPL_0447</name>
</gene>
<evidence type="ECO:0000256" key="1">
    <source>
        <dbReference type="SAM" id="Phobius"/>
    </source>
</evidence>
<keyword evidence="1" id="KW-1133">Transmembrane helix</keyword>
<evidence type="ECO:0000313" key="3">
    <source>
        <dbReference type="Proteomes" id="UP001055153"/>
    </source>
</evidence>
<dbReference type="RefSeq" id="WP_238233487.1">
    <property type="nucleotide sequence ID" value="NZ_BPQQ01000004.1"/>
</dbReference>
<feature type="transmembrane region" description="Helical" evidence="1">
    <location>
        <begin position="151"/>
        <end position="172"/>
    </location>
</feature>
<dbReference type="EMBL" id="BPQQ01000004">
    <property type="protein sequence ID" value="GJD98536.1"/>
    <property type="molecule type" value="Genomic_DNA"/>
</dbReference>
<proteinExistence type="predicted"/>
<dbReference type="Proteomes" id="UP001055153">
    <property type="component" value="Unassembled WGS sequence"/>
</dbReference>
<sequence>MVERGGVLPEPEIRATLDILLNRPPFARSPKLASFLRFVVDEELAGQGNALKAYTIATQALGRGADFDPTLDPSVRVEAGRLRRALDECYAQAGADLGVRIRIPVGAYRPHFERPAPEPAAPAEAPVAPPAEPGLPAPAPVVVAFSPRGQAAVIALLAGILLMLCIEVGLMLSARQAEADQRQLINATAQAK</sequence>
<evidence type="ECO:0000313" key="2">
    <source>
        <dbReference type="EMBL" id="GJD98536.1"/>
    </source>
</evidence>
<reference evidence="2" key="2">
    <citation type="submission" date="2021-08" db="EMBL/GenBank/DDBJ databases">
        <authorList>
            <person name="Tani A."/>
            <person name="Ola A."/>
            <person name="Ogura Y."/>
            <person name="Katsura K."/>
            <person name="Hayashi T."/>
        </authorList>
    </citation>
    <scope>NUCLEOTIDE SEQUENCE</scope>
    <source>
        <strain evidence="2">DSM 17168</strain>
    </source>
</reference>
<name>A0ABQ4S6F5_9HYPH</name>
<comment type="caution">
    <text evidence="2">The sequence shown here is derived from an EMBL/GenBank/DDBJ whole genome shotgun (WGS) entry which is preliminary data.</text>
</comment>
<accession>A0ABQ4S6F5</accession>